<proteinExistence type="predicted"/>
<name>A0A2T0W823_9LACT</name>
<organism evidence="1 2">
    <name type="scientific">Alkalibacterium olivapovliticus</name>
    <dbReference type="NCBI Taxonomy" id="99907"/>
    <lineage>
        <taxon>Bacteria</taxon>
        <taxon>Bacillati</taxon>
        <taxon>Bacillota</taxon>
        <taxon>Bacilli</taxon>
        <taxon>Lactobacillales</taxon>
        <taxon>Carnobacteriaceae</taxon>
        <taxon>Alkalibacterium</taxon>
    </lineage>
</organism>
<comment type="caution">
    <text evidence="1">The sequence shown here is derived from an EMBL/GenBank/DDBJ whole genome shotgun (WGS) entry which is preliminary data.</text>
</comment>
<sequence length="85" mass="9301">MGAREQDVTKLINDINSLGGGYSTDFGTSNSAKPNQQLHVYKNNATKPIAKVSLMLSCRVNTLFNGVGKNEKELLDLLVEFSKKV</sequence>
<keyword evidence="2" id="KW-1185">Reference proteome</keyword>
<protein>
    <submittedName>
        <fullName evidence="1">Uncharacterized protein</fullName>
    </submittedName>
</protein>
<dbReference type="EMBL" id="PVTO01000008">
    <property type="protein sequence ID" value="PRY82871.1"/>
    <property type="molecule type" value="Genomic_DNA"/>
</dbReference>
<evidence type="ECO:0000313" key="2">
    <source>
        <dbReference type="Proteomes" id="UP000238205"/>
    </source>
</evidence>
<dbReference type="AlphaFoldDB" id="A0A2T0W823"/>
<reference evidence="1 2" key="1">
    <citation type="submission" date="2018-03" db="EMBL/GenBank/DDBJ databases">
        <title>Genomic Encyclopedia of Archaeal and Bacterial Type Strains, Phase II (KMG-II): from individual species to whole genera.</title>
        <authorList>
            <person name="Goeker M."/>
        </authorList>
    </citation>
    <scope>NUCLEOTIDE SEQUENCE [LARGE SCALE GENOMIC DNA]</scope>
    <source>
        <strain evidence="1 2">DSM 13175</strain>
    </source>
</reference>
<dbReference type="RefSeq" id="WP_106192605.1">
    <property type="nucleotide sequence ID" value="NZ_PVTO01000008.1"/>
</dbReference>
<dbReference type="OrthoDB" id="2311868at2"/>
<accession>A0A2T0W823</accession>
<gene>
    <name evidence="1" type="ORF">CLV38_10881</name>
</gene>
<dbReference type="Proteomes" id="UP000238205">
    <property type="component" value="Unassembled WGS sequence"/>
</dbReference>
<evidence type="ECO:0000313" key="1">
    <source>
        <dbReference type="EMBL" id="PRY82871.1"/>
    </source>
</evidence>